<keyword evidence="2" id="KW-1185">Reference proteome</keyword>
<name>A0ABQ8S6S3_PERAM</name>
<protein>
    <submittedName>
        <fullName evidence="1">Uncharacterized protein</fullName>
    </submittedName>
</protein>
<comment type="caution">
    <text evidence="1">The sequence shown here is derived from an EMBL/GenBank/DDBJ whole genome shotgun (WGS) entry which is preliminary data.</text>
</comment>
<organism evidence="1 2">
    <name type="scientific">Periplaneta americana</name>
    <name type="common">American cockroach</name>
    <name type="synonym">Blatta americana</name>
    <dbReference type="NCBI Taxonomy" id="6978"/>
    <lineage>
        <taxon>Eukaryota</taxon>
        <taxon>Metazoa</taxon>
        <taxon>Ecdysozoa</taxon>
        <taxon>Arthropoda</taxon>
        <taxon>Hexapoda</taxon>
        <taxon>Insecta</taxon>
        <taxon>Pterygota</taxon>
        <taxon>Neoptera</taxon>
        <taxon>Polyneoptera</taxon>
        <taxon>Dictyoptera</taxon>
        <taxon>Blattodea</taxon>
        <taxon>Blattoidea</taxon>
        <taxon>Blattidae</taxon>
        <taxon>Blattinae</taxon>
        <taxon>Periplaneta</taxon>
    </lineage>
</organism>
<dbReference type="Proteomes" id="UP001148838">
    <property type="component" value="Unassembled WGS sequence"/>
</dbReference>
<proteinExistence type="predicted"/>
<sequence>MLNWGRCDYINPCNKDSRAGLAWLRLGAWKGNKIVNEEGERLCPICRENNSYRHIFLQCVELEQVRRRYLPPSMLSQNRSSLACLDLMGNREWEQKTGLFLLKQNPYPLAVDNISSSSSQLQACSDHDVCLRSLAGEASSPKPSLGSEPFEISLPRFIPQEHFQEIKE</sequence>
<evidence type="ECO:0000313" key="1">
    <source>
        <dbReference type="EMBL" id="KAJ4429744.1"/>
    </source>
</evidence>
<dbReference type="EMBL" id="JAJSOF020000033">
    <property type="protein sequence ID" value="KAJ4429744.1"/>
    <property type="molecule type" value="Genomic_DNA"/>
</dbReference>
<accession>A0ABQ8S6S3</accession>
<evidence type="ECO:0000313" key="2">
    <source>
        <dbReference type="Proteomes" id="UP001148838"/>
    </source>
</evidence>
<reference evidence="1 2" key="1">
    <citation type="journal article" date="2022" name="Allergy">
        <title>Genome assembly and annotation of Periplaneta americana reveal a comprehensive cockroach allergen profile.</title>
        <authorList>
            <person name="Wang L."/>
            <person name="Xiong Q."/>
            <person name="Saelim N."/>
            <person name="Wang L."/>
            <person name="Nong W."/>
            <person name="Wan A.T."/>
            <person name="Shi M."/>
            <person name="Liu X."/>
            <person name="Cao Q."/>
            <person name="Hui J.H.L."/>
            <person name="Sookrung N."/>
            <person name="Leung T.F."/>
            <person name="Tungtrongchitr A."/>
            <person name="Tsui S.K.W."/>
        </authorList>
    </citation>
    <scope>NUCLEOTIDE SEQUENCE [LARGE SCALE GENOMIC DNA]</scope>
    <source>
        <strain evidence="1">PWHHKU_190912</strain>
    </source>
</reference>
<gene>
    <name evidence="1" type="ORF">ANN_21948</name>
</gene>